<evidence type="ECO:0000313" key="3">
    <source>
        <dbReference type="Proteomes" id="UP000269721"/>
    </source>
</evidence>
<dbReference type="AlphaFoldDB" id="A0A4P9W2N0"/>
<name>A0A4P9W2N0_9FUNG</name>
<evidence type="ECO:0000256" key="1">
    <source>
        <dbReference type="SAM" id="MobiDB-lite"/>
    </source>
</evidence>
<reference evidence="3" key="1">
    <citation type="journal article" date="2018" name="Nat. Microbiol.">
        <title>Leveraging single-cell genomics to expand the fungal tree of life.</title>
        <authorList>
            <person name="Ahrendt S.R."/>
            <person name="Quandt C.A."/>
            <person name="Ciobanu D."/>
            <person name="Clum A."/>
            <person name="Salamov A."/>
            <person name="Andreopoulos B."/>
            <person name="Cheng J.F."/>
            <person name="Woyke T."/>
            <person name="Pelin A."/>
            <person name="Henrissat B."/>
            <person name="Reynolds N.K."/>
            <person name="Benny G.L."/>
            <person name="Smith M.E."/>
            <person name="James T.Y."/>
            <person name="Grigoriev I.V."/>
        </authorList>
    </citation>
    <scope>NUCLEOTIDE SEQUENCE [LARGE SCALE GENOMIC DNA]</scope>
</reference>
<dbReference type="EMBL" id="KZ998893">
    <property type="protein sequence ID" value="RKO85635.1"/>
    <property type="molecule type" value="Genomic_DNA"/>
</dbReference>
<organism evidence="2 3">
    <name type="scientific">Blyttiomyces helicus</name>
    <dbReference type="NCBI Taxonomy" id="388810"/>
    <lineage>
        <taxon>Eukaryota</taxon>
        <taxon>Fungi</taxon>
        <taxon>Fungi incertae sedis</taxon>
        <taxon>Chytridiomycota</taxon>
        <taxon>Chytridiomycota incertae sedis</taxon>
        <taxon>Chytridiomycetes</taxon>
        <taxon>Chytridiomycetes incertae sedis</taxon>
        <taxon>Blyttiomyces</taxon>
    </lineage>
</organism>
<feature type="region of interest" description="Disordered" evidence="1">
    <location>
        <begin position="1"/>
        <end position="35"/>
    </location>
</feature>
<dbReference type="Proteomes" id="UP000269721">
    <property type="component" value="Unassembled WGS sequence"/>
</dbReference>
<evidence type="ECO:0000313" key="2">
    <source>
        <dbReference type="EMBL" id="RKO85635.1"/>
    </source>
</evidence>
<proteinExistence type="predicted"/>
<gene>
    <name evidence="2" type="ORF">BDK51DRAFT_50783</name>
</gene>
<keyword evidence="3" id="KW-1185">Reference proteome</keyword>
<sequence length="410" mass="44705">MSNSWETVGGKKKPAEPAKGKTKATDQALAANDKDSKKGELSFTTWSAVHLFEVPGTERRRERVPRSGTVRDWLFVFWGDLAMRMSQQRSRNFASPNLIAAVGSNSFFAALPEDGDVPGSVTVQHDAVAVVPQAAAAVIKNTKGKGPVVSRRVVVPEKVDARKPLEDLFFIDARTGTRFLYDARVANSSRSEAILETVAKFLDGEIAEKGISGYAFAHKSFSLVKESGTGWWEMPYRFFPYALKGSTSDIINSLSRESLQNGAYGLIKSLVEGQKKAITISPLCATTYGTQVVIQAIGVAHPDLLFVPFKDGRSVLELIFHDYRNTFATTPAVGHTLLWVLGSQTVFINHSKKFVNPKGLELWIKYYYPLLAGEPVAGVGKKGEAASPVQNIAASVLHASLEFLQLVIDG</sequence>
<dbReference type="OrthoDB" id="2108024at2759"/>
<protein>
    <submittedName>
        <fullName evidence="2">Uncharacterized protein</fullName>
    </submittedName>
</protein>
<accession>A0A4P9W2N0</accession>